<dbReference type="GO" id="GO:0005789">
    <property type="term" value="C:endoplasmic reticulum membrane"/>
    <property type="evidence" value="ECO:0007669"/>
    <property type="project" value="UniProtKB-SubCell"/>
</dbReference>
<evidence type="ECO:0000256" key="12">
    <source>
        <dbReference type="ARBA" id="ARBA00023239"/>
    </source>
</evidence>
<protein>
    <recommendedName>
        <fullName evidence="4 13">Very-long-chain (3R)-3-hydroxyacyl-CoA dehydratase</fullName>
        <ecNumber evidence="4 13">4.2.1.134</ecNumber>
    </recommendedName>
</protein>
<keyword evidence="7 13" id="KW-0276">Fatty acid metabolism</keyword>
<dbReference type="GO" id="GO:0102158">
    <property type="term" value="F:very-long-chain (3R)-3-hydroxyacyl-CoA dehydratase activity"/>
    <property type="evidence" value="ECO:0007669"/>
    <property type="project" value="UniProtKB-EC"/>
</dbReference>
<keyword evidence="6 13" id="KW-0812">Transmembrane</keyword>
<reference evidence="14" key="1">
    <citation type="journal article" date="2013" name="J. Plant Res.">
        <title>Effect of fungi and light on seed germination of three Opuntia species from semiarid lands of central Mexico.</title>
        <authorList>
            <person name="Delgado-Sanchez P."/>
            <person name="Jimenez-Bremont J.F."/>
            <person name="Guerrero-Gonzalez Mde L."/>
            <person name="Flores J."/>
        </authorList>
    </citation>
    <scope>NUCLEOTIDE SEQUENCE</scope>
    <source>
        <tissue evidence="14">Cladode</tissue>
    </source>
</reference>
<keyword evidence="13" id="KW-0256">Endoplasmic reticulum</keyword>
<accession>A0A7C8ZKK8</accession>
<keyword evidence="5 13" id="KW-0444">Lipid biosynthesis</keyword>
<evidence type="ECO:0000256" key="6">
    <source>
        <dbReference type="ARBA" id="ARBA00022692"/>
    </source>
</evidence>
<comment type="caution">
    <text evidence="13">Lacks conserved residue(s) required for the propagation of feature annotation.</text>
</comment>
<comment type="catalytic activity">
    <reaction evidence="13">
        <text>a very-long-chain (3R)-3-hydroxyacyl-CoA = a very-long-chain (2E)-enoyl-CoA + H2O</text>
        <dbReference type="Rhea" id="RHEA:45812"/>
        <dbReference type="ChEBI" id="CHEBI:15377"/>
        <dbReference type="ChEBI" id="CHEBI:83728"/>
        <dbReference type="ChEBI" id="CHEBI:85440"/>
        <dbReference type="EC" id="4.2.1.134"/>
    </reaction>
</comment>
<dbReference type="GO" id="GO:0030497">
    <property type="term" value="P:fatty acid elongation"/>
    <property type="evidence" value="ECO:0007669"/>
    <property type="project" value="TreeGrafter"/>
</dbReference>
<sequence>MEHMLLPLNLLFYCKKLHSWKSFMEHSFIRYSHYALNCIGYCPHWSTFIRYTAFIPLYPLGAAGEVWLMYHALPYIKEKDLYRDFFSRFHFSYYTFIQILLLCYPLLWGKLYLHLLKQRRSKLGKAHVKRRE</sequence>
<dbReference type="PANTHER" id="PTHR11035">
    <property type="entry name" value="VERY-LONG-CHAIN (3R)-3-HYDROXYACYL-COA DEHYDRATASE"/>
    <property type="match status" value="1"/>
</dbReference>
<keyword evidence="11 13" id="KW-0275">Fatty acid biosynthesis</keyword>
<dbReference type="EMBL" id="GISG01138207">
    <property type="protein sequence ID" value="MBA4644393.1"/>
    <property type="molecule type" value="Transcribed_RNA"/>
</dbReference>
<evidence type="ECO:0000256" key="11">
    <source>
        <dbReference type="ARBA" id="ARBA00023160"/>
    </source>
</evidence>
<dbReference type="PANTHER" id="PTHR11035:SF35">
    <property type="entry name" value="VERY-LONG-CHAIN (3R)-3-HYDROXYACYL-COA DEHYDRATASE"/>
    <property type="match status" value="1"/>
</dbReference>
<comment type="pathway">
    <text evidence="2 13">Lipid metabolism; fatty acid biosynthesis.</text>
</comment>
<evidence type="ECO:0000256" key="7">
    <source>
        <dbReference type="ARBA" id="ARBA00022832"/>
    </source>
</evidence>
<organism evidence="14">
    <name type="scientific">Opuntia streptacantha</name>
    <name type="common">Prickly pear cactus</name>
    <name type="synonym">Opuntia cardona</name>
    <dbReference type="NCBI Taxonomy" id="393608"/>
    <lineage>
        <taxon>Eukaryota</taxon>
        <taxon>Viridiplantae</taxon>
        <taxon>Streptophyta</taxon>
        <taxon>Embryophyta</taxon>
        <taxon>Tracheophyta</taxon>
        <taxon>Spermatophyta</taxon>
        <taxon>Magnoliopsida</taxon>
        <taxon>eudicotyledons</taxon>
        <taxon>Gunneridae</taxon>
        <taxon>Pentapetalae</taxon>
        <taxon>Caryophyllales</taxon>
        <taxon>Cactineae</taxon>
        <taxon>Cactaceae</taxon>
        <taxon>Opuntioideae</taxon>
        <taxon>Opuntia</taxon>
    </lineage>
</organism>
<dbReference type="AlphaFoldDB" id="A0A7C8ZKK8"/>
<comment type="similarity">
    <text evidence="3 13">Belongs to the very long-chain fatty acids dehydratase HACD family.</text>
</comment>
<evidence type="ECO:0000256" key="5">
    <source>
        <dbReference type="ARBA" id="ARBA00022516"/>
    </source>
</evidence>
<dbReference type="EC" id="4.2.1.134" evidence="4 13"/>
<evidence type="ECO:0000256" key="13">
    <source>
        <dbReference type="RuleBase" id="RU363109"/>
    </source>
</evidence>
<feature type="transmembrane region" description="Helical" evidence="13">
    <location>
        <begin position="53"/>
        <end position="73"/>
    </location>
</feature>
<dbReference type="GO" id="GO:0030148">
    <property type="term" value="P:sphingolipid biosynthetic process"/>
    <property type="evidence" value="ECO:0007669"/>
    <property type="project" value="TreeGrafter"/>
</dbReference>
<dbReference type="GO" id="GO:0042761">
    <property type="term" value="P:very long-chain fatty acid biosynthetic process"/>
    <property type="evidence" value="ECO:0007669"/>
    <property type="project" value="TreeGrafter"/>
</dbReference>
<evidence type="ECO:0000256" key="4">
    <source>
        <dbReference type="ARBA" id="ARBA00013122"/>
    </source>
</evidence>
<dbReference type="UniPathway" id="UPA00094"/>
<reference evidence="14" key="2">
    <citation type="submission" date="2020-07" db="EMBL/GenBank/DDBJ databases">
        <authorList>
            <person name="Vera ALvarez R."/>
            <person name="Arias-Moreno D.M."/>
            <person name="Jimenez-Jacinto V."/>
            <person name="Jimenez-Bremont J.F."/>
            <person name="Swaminathan K."/>
            <person name="Moose S.P."/>
            <person name="Guerrero-Gonzalez M.L."/>
            <person name="Marino-Ramirez L."/>
            <person name="Landsman D."/>
            <person name="Rodriguez-Kessler M."/>
            <person name="Delgado-Sanchez P."/>
        </authorList>
    </citation>
    <scope>NUCLEOTIDE SEQUENCE</scope>
    <source>
        <tissue evidence="14">Cladode</tissue>
    </source>
</reference>
<keyword evidence="12 13" id="KW-0456">Lyase</keyword>
<comment type="function">
    <text evidence="13">Catalyzes the third of the four reactions of the long-chain fatty acids elongation cycle. This endoplasmic reticulum-bound enzymatic process, allows the addition of two carbons to the chain of long- and very long-chain fatty acids/VLCFAs per cycle. This enzyme catalyzes the dehydration of the 3-hydroxyacyl-CoA intermediate into trans-2,3-enoyl-CoA, within each cycle of fatty acid elongation. Thereby, it participates to the production of VLCFAs of different chain lengths that are involved in multiple biological processes as precursors of membrane lipids and lipid mediators.</text>
</comment>
<dbReference type="InterPro" id="IPR007482">
    <property type="entry name" value="Tyr_Pase-like_PTPLA"/>
</dbReference>
<evidence type="ECO:0000256" key="3">
    <source>
        <dbReference type="ARBA" id="ARBA00007811"/>
    </source>
</evidence>
<evidence type="ECO:0000256" key="10">
    <source>
        <dbReference type="ARBA" id="ARBA00023136"/>
    </source>
</evidence>
<evidence type="ECO:0000256" key="2">
    <source>
        <dbReference type="ARBA" id="ARBA00005194"/>
    </source>
</evidence>
<evidence type="ECO:0000256" key="1">
    <source>
        <dbReference type="ARBA" id="ARBA00004141"/>
    </source>
</evidence>
<keyword evidence="8 13" id="KW-1133">Transmembrane helix</keyword>
<evidence type="ECO:0000256" key="8">
    <source>
        <dbReference type="ARBA" id="ARBA00022989"/>
    </source>
</evidence>
<feature type="transmembrane region" description="Helical" evidence="13">
    <location>
        <begin position="93"/>
        <end position="113"/>
    </location>
</feature>
<proteinExistence type="inferred from homology"/>
<evidence type="ECO:0000256" key="9">
    <source>
        <dbReference type="ARBA" id="ARBA00023098"/>
    </source>
</evidence>
<evidence type="ECO:0000313" key="14">
    <source>
        <dbReference type="EMBL" id="MBA4644393.1"/>
    </source>
</evidence>
<comment type="subcellular location">
    <subcellularLocation>
        <location evidence="13">Endoplasmic reticulum membrane</location>
        <topology evidence="13">Multi-pass membrane protein</topology>
    </subcellularLocation>
    <subcellularLocation>
        <location evidence="1">Membrane</location>
        <topology evidence="1">Multi-pass membrane protein</topology>
    </subcellularLocation>
</comment>
<keyword evidence="10 13" id="KW-0472">Membrane</keyword>
<keyword evidence="9 13" id="KW-0443">Lipid metabolism</keyword>
<name>A0A7C8ZKK8_OPUST</name>
<dbReference type="Pfam" id="PF04387">
    <property type="entry name" value="PTPLA"/>
    <property type="match status" value="1"/>
</dbReference>